<dbReference type="Pfam" id="PF00188">
    <property type="entry name" value="CAP"/>
    <property type="match status" value="1"/>
</dbReference>
<evidence type="ECO:0000256" key="5">
    <source>
        <dbReference type="SAM" id="SignalP"/>
    </source>
</evidence>
<dbReference type="InterPro" id="IPR035940">
    <property type="entry name" value="CAP_sf"/>
</dbReference>
<dbReference type="InterPro" id="IPR001283">
    <property type="entry name" value="CRISP-related"/>
</dbReference>
<dbReference type="SMART" id="SM00198">
    <property type="entry name" value="SCP"/>
    <property type="match status" value="1"/>
</dbReference>
<organism evidence="7 8">
    <name type="scientific">Octodon degus</name>
    <name type="common">Degu</name>
    <name type="synonym">Sciurus degus</name>
    <dbReference type="NCBI Taxonomy" id="10160"/>
    <lineage>
        <taxon>Eukaryota</taxon>
        <taxon>Metazoa</taxon>
        <taxon>Chordata</taxon>
        <taxon>Craniata</taxon>
        <taxon>Vertebrata</taxon>
        <taxon>Euteleostomi</taxon>
        <taxon>Mammalia</taxon>
        <taxon>Eutheria</taxon>
        <taxon>Euarchontoglires</taxon>
        <taxon>Glires</taxon>
        <taxon>Rodentia</taxon>
        <taxon>Hystricomorpha</taxon>
        <taxon>Octodontidae</taxon>
        <taxon>Octodon</taxon>
    </lineage>
</organism>
<evidence type="ECO:0000313" key="7">
    <source>
        <dbReference type="Proteomes" id="UP000515203"/>
    </source>
</evidence>
<dbReference type="Gene3D" id="3.40.33.10">
    <property type="entry name" value="CAP"/>
    <property type="match status" value="1"/>
</dbReference>
<feature type="domain" description="SCP" evidence="6">
    <location>
        <begin position="28"/>
        <end position="175"/>
    </location>
</feature>
<feature type="signal peptide" evidence="5">
    <location>
        <begin position="1"/>
        <end position="19"/>
    </location>
</feature>
<keyword evidence="3 5" id="KW-0732">Signal</keyword>
<dbReference type="FunFam" id="3.40.33.10:FF:000008">
    <property type="entry name" value="GLI pathogenesis-related 1 (Glioma)"/>
    <property type="match status" value="1"/>
</dbReference>
<dbReference type="InterPro" id="IPR014044">
    <property type="entry name" value="CAP_dom"/>
</dbReference>
<dbReference type="CTD" id="256710"/>
<dbReference type="InterPro" id="IPR018244">
    <property type="entry name" value="Allrgn_V5/Tpx1_CS"/>
</dbReference>
<dbReference type="GO" id="GO:0005576">
    <property type="term" value="C:extracellular region"/>
    <property type="evidence" value="ECO:0007669"/>
    <property type="project" value="InterPro"/>
</dbReference>
<comment type="similarity">
    <text evidence="2">Belongs to the CRISP family.</text>
</comment>
<proteinExistence type="inferred from homology"/>
<evidence type="ECO:0000256" key="4">
    <source>
        <dbReference type="ARBA" id="ARBA00023136"/>
    </source>
</evidence>
<evidence type="ECO:0000313" key="8">
    <source>
        <dbReference type="RefSeq" id="XP_023572082.1"/>
    </source>
</evidence>
<dbReference type="FunCoup" id="A0A6P6EJ92">
    <property type="interactions" value="32"/>
</dbReference>
<dbReference type="PRINTS" id="PR00838">
    <property type="entry name" value="V5ALLERGEN"/>
</dbReference>
<evidence type="ECO:0000256" key="2">
    <source>
        <dbReference type="ARBA" id="ARBA00009923"/>
    </source>
</evidence>
<keyword evidence="7" id="KW-1185">Reference proteome</keyword>
<dbReference type="Proteomes" id="UP000515203">
    <property type="component" value="Unplaced"/>
</dbReference>
<dbReference type="PRINTS" id="PR00837">
    <property type="entry name" value="V5TPXLIKE"/>
</dbReference>
<gene>
    <name evidence="8" type="primary">Glipr1l1</name>
</gene>
<evidence type="ECO:0000256" key="1">
    <source>
        <dbReference type="ARBA" id="ARBA00004370"/>
    </source>
</evidence>
<feature type="chain" id="PRO_5027818289" evidence="5">
    <location>
        <begin position="20"/>
        <end position="230"/>
    </location>
</feature>
<dbReference type="SUPFAM" id="SSF55797">
    <property type="entry name" value="PR-1-like"/>
    <property type="match status" value="1"/>
</dbReference>
<name>A0A6P6EJ92_OCTDE</name>
<reference evidence="8" key="1">
    <citation type="submission" date="2025-08" db="UniProtKB">
        <authorList>
            <consortium name="RefSeq"/>
        </authorList>
    </citation>
    <scope>IDENTIFICATION</scope>
</reference>
<dbReference type="InParanoid" id="A0A6P6EJ92"/>
<comment type="subcellular location">
    <subcellularLocation>
        <location evidence="1">Membrane</location>
    </subcellularLocation>
</comment>
<dbReference type="PROSITE" id="PS01010">
    <property type="entry name" value="CRISP_2"/>
    <property type="match status" value="1"/>
</dbReference>
<evidence type="ECO:0000259" key="6">
    <source>
        <dbReference type="SMART" id="SM00198"/>
    </source>
</evidence>
<evidence type="ECO:0000256" key="3">
    <source>
        <dbReference type="ARBA" id="ARBA00022729"/>
    </source>
</evidence>
<sequence length="230" mass="25896">MKLSGFWVFSLCLAAGTSFQVPTITDPCFIQQCVDSHNGFRRQVNPSAADMKYMTWDDSLAQVAKAWSKHCKPEHNSCLRIPHKCHNNFEYIGENIWYGGLPYFTPKYAVADWYNESQYFDFNDLTCSGVCGHYTQVVWANTHKVGCAVATCPNLGGPTYALFVCNYGPAGNIKNELPYAEGSSCSMCLKEERCVNKLCQHKDFKPMGRAPQRIVSNLLSIGFLLLRIVF</sequence>
<dbReference type="PROSITE" id="PS01009">
    <property type="entry name" value="CRISP_1"/>
    <property type="match status" value="1"/>
</dbReference>
<dbReference type="AlphaFoldDB" id="A0A6P6EJ92"/>
<accession>A0A6P6EJ92</accession>
<protein>
    <submittedName>
        <fullName evidence="8">GLIPR1-like protein 1</fullName>
    </submittedName>
</protein>
<dbReference type="GeneID" id="101579031"/>
<dbReference type="OrthoDB" id="43654at2759"/>
<dbReference type="GO" id="GO:0016020">
    <property type="term" value="C:membrane"/>
    <property type="evidence" value="ECO:0007669"/>
    <property type="project" value="UniProtKB-SubCell"/>
</dbReference>
<dbReference type="PANTHER" id="PTHR10334">
    <property type="entry name" value="CYSTEINE-RICH SECRETORY PROTEIN-RELATED"/>
    <property type="match status" value="1"/>
</dbReference>
<dbReference type="InterPro" id="IPR002413">
    <property type="entry name" value="V5_allergen-like"/>
</dbReference>
<dbReference type="RefSeq" id="XP_023572082.1">
    <property type="nucleotide sequence ID" value="XM_023716314.1"/>
</dbReference>
<keyword evidence="4" id="KW-0472">Membrane</keyword>